<feature type="transmembrane region" description="Helical" evidence="9">
    <location>
        <begin position="179"/>
        <end position="197"/>
    </location>
</feature>
<feature type="transmembrane region" description="Helical" evidence="9">
    <location>
        <begin position="152"/>
        <end position="173"/>
    </location>
</feature>
<keyword evidence="12" id="KW-1185">Reference proteome</keyword>
<feature type="transmembrane region" description="Helical" evidence="9">
    <location>
        <begin position="342"/>
        <end position="364"/>
    </location>
</feature>
<gene>
    <name evidence="11" type="ORF">PYW07_011184</name>
</gene>
<evidence type="ECO:0000256" key="4">
    <source>
        <dbReference type="ARBA" id="ARBA00022597"/>
    </source>
</evidence>
<keyword evidence="4" id="KW-0762">Sugar transport</keyword>
<dbReference type="InterPro" id="IPR036259">
    <property type="entry name" value="MFS_trans_sf"/>
</dbReference>
<dbReference type="PROSITE" id="PS50850">
    <property type="entry name" value="MFS"/>
    <property type="match status" value="1"/>
</dbReference>
<dbReference type="PANTHER" id="PTHR48021:SF68">
    <property type="entry name" value="MAJOR FACILITATOR SUPERFAMILY (MFS) PROFILE DOMAIN-CONTAINING PROTEIN"/>
    <property type="match status" value="1"/>
</dbReference>
<evidence type="ECO:0000313" key="12">
    <source>
        <dbReference type="Proteomes" id="UP001231518"/>
    </source>
</evidence>
<dbReference type="Pfam" id="PF00083">
    <property type="entry name" value="Sugar_tr"/>
    <property type="match status" value="1"/>
</dbReference>
<dbReference type="AlphaFoldDB" id="A0AAD8DK88"/>
<dbReference type="PANTHER" id="PTHR48021">
    <property type="match status" value="1"/>
</dbReference>
<dbReference type="PROSITE" id="PS00217">
    <property type="entry name" value="SUGAR_TRANSPORT_2"/>
    <property type="match status" value="1"/>
</dbReference>
<keyword evidence="6 9" id="KW-1133">Transmembrane helix</keyword>
<dbReference type="GO" id="GO:0005886">
    <property type="term" value="C:plasma membrane"/>
    <property type="evidence" value="ECO:0007669"/>
    <property type="project" value="UniProtKB-SubCell"/>
</dbReference>
<feature type="transmembrane region" description="Helical" evidence="9">
    <location>
        <begin position="23"/>
        <end position="46"/>
    </location>
</feature>
<evidence type="ECO:0000259" key="10">
    <source>
        <dbReference type="PROSITE" id="PS50850"/>
    </source>
</evidence>
<comment type="subcellular location">
    <subcellularLocation>
        <location evidence="1">Cell membrane</location>
        <topology evidence="1">Multi-pass membrane protein</topology>
    </subcellularLocation>
</comment>
<evidence type="ECO:0000256" key="9">
    <source>
        <dbReference type="SAM" id="Phobius"/>
    </source>
</evidence>
<sequence>MGELQESVLVKNEKKASPFLKQAFVTASVSTNIIAHGCVIGFSAILIPSLRLPESHIHATSSEESWIASIIGFALITGNIIITPLMDILGRKRSHLLTILPVLLGWFLLLVVKNVAGLIAARFIQGIAMGMLGPLGSIIIGEMTDPVNRGAFLTCVSLSLTIGVLFCHSLGTYFSWEQSALICSFITFTSLCLIIYNPESPSWLISKGRIEDARKVFIWLRGDGDQQLDELEKMIAAQKMARKSSVIDQKLSAGAKISRYFRYLRLTMKKPEFYKPITIMVFLYVMFQFAGINVISSYATDIISQVVGPEANAKVIMVALDIERLICNILAVYLMKTMKRRTLLFSTGLICILSYIAKGLYVYAKQNNKLPFEGQWLPIALIGIYMFSLTVGISSIPFAVSGEIFPLEYRGLGSGISILGLSLNFFVALKCFPMLTNSIGLSCTYYLYAGVVTLCMSVVWLMLPETKDRTLQEIEDSFRGVGPGDAKSAEPLNKANRELTMRRVSSVIMY</sequence>
<evidence type="ECO:0000256" key="6">
    <source>
        <dbReference type="ARBA" id="ARBA00022989"/>
    </source>
</evidence>
<evidence type="ECO:0000313" key="11">
    <source>
        <dbReference type="EMBL" id="KAJ8705357.1"/>
    </source>
</evidence>
<feature type="transmembrane region" description="Helical" evidence="9">
    <location>
        <begin position="376"/>
        <end position="400"/>
    </location>
</feature>
<dbReference type="FunFam" id="1.20.1250.20:FF:000218">
    <property type="entry name" value="facilitated trehalose transporter Tret1"/>
    <property type="match status" value="1"/>
</dbReference>
<feature type="transmembrane region" description="Helical" evidence="9">
    <location>
        <begin position="412"/>
        <end position="433"/>
    </location>
</feature>
<dbReference type="InterPro" id="IPR005828">
    <property type="entry name" value="MFS_sugar_transport-like"/>
</dbReference>
<comment type="caution">
    <text evidence="11">The sequence shown here is derived from an EMBL/GenBank/DDBJ whole genome shotgun (WGS) entry which is preliminary data.</text>
</comment>
<dbReference type="InterPro" id="IPR050549">
    <property type="entry name" value="MFS_Trehalose_Transporter"/>
</dbReference>
<name>A0AAD8DK88_MYTSE</name>
<dbReference type="InterPro" id="IPR020846">
    <property type="entry name" value="MFS_dom"/>
</dbReference>
<keyword evidence="8" id="KW-0325">Glycoprotein</keyword>
<protein>
    <recommendedName>
        <fullName evidence="10">Major facilitator superfamily (MFS) profile domain-containing protein</fullName>
    </recommendedName>
</protein>
<keyword evidence="5 9" id="KW-0812">Transmembrane</keyword>
<feature type="transmembrane region" description="Helical" evidence="9">
    <location>
        <begin position="66"/>
        <end position="89"/>
    </location>
</feature>
<evidence type="ECO:0000256" key="2">
    <source>
        <dbReference type="ARBA" id="ARBA00022448"/>
    </source>
</evidence>
<feature type="transmembrane region" description="Helical" evidence="9">
    <location>
        <begin position="273"/>
        <end position="295"/>
    </location>
</feature>
<dbReference type="PRINTS" id="PR00171">
    <property type="entry name" value="SUGRTRNSPORT"/>
</dbReference>
<evidence type="ECO:0000256" key="3">
    <source>
        <dbReference type="ARBA" id="ARBA00022475"/>
    </source>
</evidence>
<dbReference type="InterPro" id="IPR003663">
    <property type="entry name" value="Sugar/inositol_transpt"/>
</dbReference>
<dbReference type="SUPFAM" id="SSF103473">
    <property type="entry name" value="MFS general substrate transporter"/>
    <property type="match status" value="1"/>
</dbReference>
<feature type="transmembrane region" description="Helical" evidence="9">
    <location>
        <begin position="119"/>
        <end position="140"/>
    </location>
</feature>
<feature type="domain" description="Major facilitator superfamily (MFS) profile" evidence="10">
    <location>
        <begin position="1"/>
        <end position="467"/>
    </location>
</feature>
<keyword evidence="7 9" id="KW-0472">Membrane</keyword>
<evidence type="ECO:0000256" key="1">
    <source>
        <dbReference type="ARBA" id="ARBA00004651"/>
    </source>
</evidence>
<reference evidence="11" key="1">
    <citation type="submission" date="2023-03" db="EMBL/GenBank/DDBJ databases">
        <title>Chromosome-level genomes of two armyworms, Mythimna separata and Mythimna loreyi, provide insights into the biosynthesis and reception of sex pheromones.</title>
        <authorList>
            <person name="Zhao H."/>
        </authorList>
    </citation>
    <scope>NUCLEOTIDE SEQUENCE</scope>
    <source>
        <strain evidence="11">BeijingLab</strain>
        <tissue evidence="11">Pupa</tissue>
    </source>
</reference>
<evidence type="ECO:0000256" key="8">
    <source>
        <dbReference type="ARBA" id="ARBA00023180"/>
    </source>
</evidence>
<dbReference type="Gene3D" id="1.20.1250.20">
    <property type="entry name" value="MFS general substrate transporter like domains"/>
    <property type="match status" value="1"/>
</dbReference>
<dbReference type="EMBL" id="JARGEI010000030">
    <property type="protein sequence ID" value="KAJ8705357.1"/>
    <property type="molecule type" value="Genomic_DNA"/>
</dbReference>
<dbReference type="Proteomes" id="UP001231518">
    <property type="component" value="Chromosome 27"/>
</dbReference>
<dbReference type="GO" id="GO:0022857">
    <property type="term" value="F:transmembrane transporter activity"/>
    <property type="evidence" value="ECO:0007669"/>
    <property type="project" value="InterPro"/>
</dbReference>
<evidence type="ECO:0000256" key="7">
    <source>
        <dbReference type="ARBA" id="ARBA00023136"/>
    </source>
</evidence>
<keyword evidence="3" id="KW-1003">Cell membrane</keyword>
<organism evidence="11 12">
    <name type="scientific">Mythimna separata</name>
    <name type="common">Oriental armyworm</name>
    <name type="synonym">Pseudaletia separata</name>
    <dbReference type="NCBI Taxonomy" id="271217"/>
    <lineage>
        <taxon>Eukaryota</taxon>
        <taxon>Metazoa</taxon>
        <taxon>Ecdysozoa</taxon>
        <taxon>Arthropoda</taxon>
        <taxon>Hexapoda</taxon>
        <taxon>Insecta</taxon>
        <taxon>Pterygota</taxon>
        <taxon>Neoptera</taxon>
        <taxon>Endopterygota</taxon>
        <taxon>Lepidoptera</taxon>
        <taxon>Glossata</taxon>
        <taxon>Ditrysia</taxon>
        <taxon>Noctuoidea</taxon>
        <taxon>Noctuidae</taxon>
        <taxon>Noctuinae</taxon>
        <taxon>Hadenini</taxon>
        <taxon>Mythimna</taxon>
    </lineage>
</organism>
<evidence type="ECO:0000256" key="5">
    <source>
        <dbReference type="ARBA" id="ARBA00022692"/>
    </source>
</evidence>
<accession>A0AAD8DK88</accession>
<feature type="transmembrane region" description="Helical" evidence="9">
    <location>
        <begin position="96"/>
        <end position="113"/>
    </location>
</feature>
<proteinExistence type="predicted"/>
<feature type="transmembrane region" description="Helical" evidence="9">
    <location>
        <begin position="445"/>
        <end position="463"/>
    </location>
</feature>
<dbReference type="InterPro" id="IPR005829">
    <property type="entry name" value="Sugar_transporter_CS"/>
</dbReference>
<keyword evidence="2" id="KW-0813">Transport</keyword>